<dbReference type="PANTHER" id="PTHR10073">
    <property type="entry name" value="DNA MISMATCH REPAIR PROTEIN MLH, PMS, MUTL"/>
    <property type="match status" value="1"/>
</dbReference>
<dbReference type="PANTHER" id="PTHR10073:SF47">
    <property type="entry name" value="DNA MISMATCH REPAIR PROTEIN MLH3"/>
    <property type="match status" value="1"/>
</dbReference>
<keyword evidence="2" id="KW-1185">Reference proteome</keyword>
<dbReference type="GO" id="GO:0006298">
    <property type="term" value="P:mismatch repair"/>
    <property type="evidence" value="ECO:0007669"/>
    <property type="project" value="InterPro"/>
</dbReference>
<dbReference type="AlphaFoldDB" id="A0AAE0GH04"/>
<dbReference type="Gene3D" id="3.30.1540.20">
    <property type="entry name" value="MutL, C-terminal domain, dimerisation subdomain"/>
    <property type="match status" value="1"/>
</dbReference>
<comment type="caution">
    <text evidence="1">The sequence shown here is derived from an EMBL/GenBank/DDBJ whole genome shotgun (WGS) entry which is preliminary data.</text>
</comment>
<accession>A0AAE0GH04</accession>
<evidence type="ECO:0000313" key="1">
    <source>
        <dbReference type="EMBL" id="KAK3277929.1"/>
    </source>
</evidence>
<protein>
    <submittedName>
        <fullName evidence="1">Uncharacterized protein</fullName>
    </submittedName>
</protein>
<dbReference type="GO" id="GO:0016887">
    <property type="term" value="F:ATP hydrolysis activity"/>
    <property type="evidence" value="ECO:0007669"/>
    <property type="project" value="InterPro"/>
</dbReference>
<dbReference type="GO" id="GO:0140664">
    <property type="term" value="F:ATP-dependent DNA damage sensor activity"/>
    <property type="evidence" value="ECO:0007669"/>
    <property type="project" value="InterPro"/>
</dbReference>
<evidence type="ECO:0000313" key="2">
    <source>
        <dbReference type="Proteomes" id="UP001190700"/>
    </source>
</evidence>
<dbReference type="GO" id="GO:0032300">
    <property type="term" value="C:mismatch repair complex"/>
    <property type="evidence" value="ECO:0007669"/>
    <property type="project" value="InterPro"/>
</dbReference>
<name>A0AAE0GH04_9CHLO</name>
<dbReference type="InterPro" id="IPR038973">
    <property type="entry name" value="MutL/Mlh/Pms-like"/>
</dbReference>
<dbReference type="InterPro" id="IPR037198">
    <property type="entry name" value="MutL_C_sf"/>
</dbReference>
<dbReference type="Proteomes" id="UP001190700">
    <property type="component" value="Unassembled WGS sequence"/>
</dbReference>
<proteinExistence type="predicted"/>
<dbReference type="InterPro" id="IPR042120">
    <property type="entry name" value="MutL_C_dimsub"/>
</dbReference>
<dbReference type="SUPFAM" id="SSF118116">
    <property type="entry name" value="DNA mismatch repair protein MutL"/>
    <property type="match status" value="1"/>
</dbReference>
<organism evidence="1 2">
    <name type="scientific">Cymbomonas tetramitiformis</name>
    <dbReference type="NCBI Taxonomy" id="36881"/>
    <lineage>
        <taxon>Eukaryota</taxon>
        <taxon>Viridiplantae</taxon>
        <taxon>Chlorophyta</taxon>
        <taxon>Pyramimonadophyceae</taxon>
        <taxon>Pyramimonadales</taxon>
        <taxon>Pyramimonadaceae</taxon>
        <taxon>Cymbomonas</taxon>
    </lineage>
</organism>
<reference evidence="1 2" key="1">
    <citation type="journal article" date="2015" name="Genome Biol. Evol.">
        <title>Comparative Genomics of a Bacterivorous Green Alga Reveals Evolutionary Causalities and Consequences of Phago-Mixotrophic Mode of Nutrition.</title>
        <authorList>
            <person name="Burns J.A."/>
            <person name="Paasch A."/>
            <person name="Narechania A."/>
            <person name="Kim E."/>
        </authorList>
    </citation>
    <scope>NUCLEOTIDE SEQUENCE [LARGE SCALE GENOMIC DNA]</scope>
    <source>
        <strain evidence="1 2">PLY_AMNH</strain>
    </source>
</reference>
<dbReference type="EMBL" id="LGRX02005757">
    <property type="protein sequence ID" value="KAK3277929.1"/>
    <property type="molecule type" value="Genomic_DNA"/>
</dbReference>
<gene>
    <name evidence="1" type="ORF">CYMTET_14100</name>
</gene>
<sequence length="184" mass="20688">MLLLPSEDVSLTPGEMAALQTHQAKLEQWGWRWQCSPTSLSVQLLSAPHIEGKALRKAPLKEHLASLVGTSAAQWSIPLAAVRLMQSKACRSAIMFGDELSHQECTALLDRLKQTRLALQCAHGRPTMAPLACMDAVWECCQMASPKLYVDDSAQRRERIWRRLNVSHLKRLLKIDPMAPTYYN</sequence>